<proteinExistence type="predicted"/>
<keyword evidence="2" id="KW-1185">Reference proteome</keyword>
<dbReference type="AlphaFoldDB" id="A0A6A7BZ86"/>
<protein>
    <submittedName>
        <fullName evidence="1">Uncharacterized protein</fullName>
    </submittedName>
</protein>
<accession>A0A6A7BZ86</accession>
<gene>
    <name evidence="1" type="ORF">K470DRAFT_257962</name>
</gene>
<dbReference type="Proteomes" id="UP000799421">
    <property type="component" value="Unassembled WGS sequence"/>
</dbReference>
<organism evidence="1 2">
    <name type="scientific">Piedraia hortae CBS 480.64</name>
    <dbReference type="NCBI Taxonomy" id="1314780"/>
    <lineage>
        <taxon>Eukaryota</taxon>
        <taxon>Fungi</taxon>
        <taxon>Dikarya</taxon>
        <taxon>Ascomycota</taxon>
        <taxon>Pezizomycotina</taxon>
        <taxon>Dothideomycetes</taxon>
        <taxon>Dothideomycetidae</taxon>
        <taxon>Capnodiales</taxon>
        <taxon>Piedraiaceae</taxon>
        <taxon>Piedraia</taxon>
    </lineage>
</organism>
<sequence>MPGSSKAVTHHCPMRDSGNGKCIKGQTPMGRPYCKKHQYYCPEHTTWTFLKTESCPKCK</sequence>
<name>A0A6A7BZ86_9PEZI</name>
<reference evidence="1" key="1">
    <citation type="journal article" date="2020" name="Stud. Mycol.">
        <title>101 Dothideomycetes genomes: a test case for predicting lifestyles and emergence of pathogens.</title>
        <authorList>
            <person name="Haridas S."/>
            <person name="Albert R."/>
            <person name="Binder M."/>
            <person name="Bloem J."/>
            <person name="Labutti K."/>
            <person name="Salamov A."/>
            <person name="Andreopoulos B."/>
            <person name="Baker S."/>
            <person name="Barry K."/>
            <person name="Bills G."/>
            <person name="Bluhm B."/>
            <person name="Cannon C."/>
            <person name="Castanera R."/>
            <person name="Culley D."/>
            <person name="Daum C."/>
            <person name="Ezra D."/>
            <person name="Gonzalez J."/>
            <person name="Henrissat B."/>
            <person name="Kuo A."/>
            <person name="Liang C."/>
            <person name="Lipzen A."/>
            <person name="Lutzoni F."/>
            <person name="Magnuson J."/>
            <person name="Mondo S."/>
            <person name="Nolan M."/>
            <person name="Ohm R."/>
            <person name="Pangilinan J."/>
            <person name="Park H.-J."/>
            <person name="Ramirez L."/>
            <person name="Alfaro M."/>
            <person name="Sun H."/>
            <person name="Tritt A."/>
            <person name="Yoshinaga Y."/>
            <person name="Zwiers L.-H."/>
            <person name="Turgeon B."/>
            <person name="Goodwin S."/>
            <person name="Spatafora J."/>
            <person name="Crous P."/>
            <person name="Grigoriev I."/>
        </authorList>
    </citation>
    <scope>NUCLEOTIDE SEQUENCE</scope>
    <source>
        <strain evidence="1">CBS 480.64</strain>
    </source>
</reference>
<evidence type="ECO:0000313" key="1">
    <source>
        <dbReference type="EMBL" id="KAF2860514.1"/>
    </source>
</evidence>
<evidence type="ECO:0000313" key="2">
    <source>
        <dbReference type="Proteomes" id="UP000799421"/>
    </source>
</evidence>
<dbReference type="EMBL" id="MU005981">
    <property type="protein sequence ID" value="KAF2860514.1"/>
    <property type="molecule type" value="Genomic_DNA"/>
</dbReference>